<dbReference type="RefSeq" id="WP_224531475.1">
    <property type="nucleotide sequence ID" value="NZ_JAIUJR010000011.1"/>
</dbReference>
<dbReference type="InterPro" id="IPR041657">
    <property type="entry name" value="HTH_17"/>
</dbReference>
<dbReference type="InterPro" id="IPR009061">
    <property type="entry name" value="DNA-bd_dom_put_sf"/>
</dbReference>
<organism evidence="2 3">
    <name type="scientific">Winogradskyella alexanderae</name>
    <dbReference type="NCBI Taxonomy" id="2877123"/>
    <lineage>
        <taxon>Bacteria</taxon>
        <taxon>Pseudomonadati</taxon>
        <taxon>Bacteroidota</taxon>
        <taxon>Flavobacteriia</taxon>
        <taxon>Flavobacteriales</taxon>
        <taxon>Flavobacteriaceae</taxon>
        <taxon>Winogradskyella</taxon>
    </lineage>
</organism>
<reference evidence="3" key="1">
    <citation type="submission" date="2023-07" db="EMBL/GenBank/DDBJ databases">
        <authorList>
            <person name="Yue Y."/>
        </authorList>
    </citation>
    <scope>NUCLEOTIDE SEQUENCE [LARGE SCALE GENOMIC DNA]</scope>
    <source>
        <strain evidence="3">D23</strain>
    </source>
</reference>
<gene>
    <name evidence="2" type="ORF">LBU54_14245</name>
</gene>
<evidence type="ECO:0000313" key="3">
    <source>
        <dbReference type="Proteomes" id="UP001198901"/>
    </source>
</evidence>
<feature type="domain" description="Helix-turn-helix" evidence="1">
    <location>
        <begin position="4"/>
        <end position="48"/>
    </location>
</feature>
<protein>
    <recommendedName>
        <fullName evidence="1">Helix-turn-helix domain-containing protein</fullName>
    </recommendedName>
</protein>
<accession>A0ABS7XWC1</accession>
<dbReference type="Pfam" id="PF12728">
    <property type="entry name" value="HTH_17"/>
    <property type="match status" value="1"/>
</dbReference>
<evidence type="ECO:0000313" key="2">
    <source>
        <dbReference type="EMBL" id="MCA0133754.1"/>
    </source>
</evidence>
<keyword evidence="3" id="KW-1185">Reference proteome</keyword>
<dbReference type="Proteomes" id="UP001198901">
    <property type="component" value="Unassembled WGS sequence"/>
</dbReference>
<name>A0ABS7XWC1_9FLAO</name>
<evidence type="ECO:0000259" key="1">
    <source>
        <dbReference type="Pfam" id="PF12728"/>
    </source>
</evidence>
<dbReference type="EMBL" id="JAIUJR010000011">
    <property type="protein sequence ID" value="MCA0133754.1"/>
    <property type="molecule type" value="Genomic_DNA"/>
</dbReference>
<sequence>MYKFLSKKEAAKQLSVSVRQLDRYIKDGRVKAFKPYNGMRVLIHSDSLTEENLKSPVPVFRNFQENEESNS</sequence>
<proteinExistence type="predicted"/>
<comment type="caution">
    <text evidence="2">The sequence shown here is derived from an EMBL/GenBank/DDBJ whole genome shotgun (WGS) entry which is preliminary data.</text>
</comment>
<dbReference type="SUPFAM" id="SSF46955">
    <property type="entry name" value="Putative DNA-binding domain"/>
    <property type="match status" value="1"/>
</dbReference>